<reference evidence="2 3" key="1">
    <citation type="submission" date="2020-08" db="EMBL/GenBank/DDBJ databases">
        <authorList>
            <person name="Koutsovoulos G."/>
            <person name="Danchin GJ E."/>
        </authorList>
    </citation>
    <scope>NUCLEOTIDE SEQUENCE [LARGE SCALE GENOMIC DNA]</scope>
</reference>
<comment type="caution">
    <text evidence="2">The sequence shown here is derived from an EMBL/GenBank/DDBJ whole genome shotgun (WGS) entry which is preliminary data.</text>
</comment>
<feature type="transmembrane region" description="Helical" evidence="1">
    <location>
        <begin position="25"/>
        <end position="44"/>
    </location>
</feature>
<sequence>MLRKQIPFIKIFYKFKGAPSEWRTIWYILFGSNLFCAAFFILFASGKQQKWADAAELSRSETRTEDCQTD</sequence>
<evidence type="ECO:0000313" key="3">
    <source>
        <dbReference type="Proteomes" id="UP000580250"/>
    </source>
</evidence>
<dbReference type="AlphaFoldDB" id="A0A6V7WH25"/>
<protein>
    <submittedName>
        <fullName evidence="2">Uncharacterized protein</fullName>
    </submittedName>
</protein>
<proteinExistence type="predicted"/>
<organism evidence="2 3">
    <name type="scientific">Meloidogyne enterolobii</name>
    <name type="common">Root-knot nematode worm</name>
    <name type="synonym">Meloidogyne mayaguensis</name>
    <dbReference type="NCBI Taxonomy" id="390850"/>
    <lineage>
        <taxon>Eukaryota</taxon>
        <taxon>Metazoa</taxon>
        <taxon>Ecdysozoa</taxon>
        <taxon>Nematoda</taxon>
        <taxon>Chromadorea</taxon>
        <taxon>Rhabditida</taxon>
        <taxon>Tylenchina</taxon>
        <taxon>Tylenchomorpha</taxon>
        <taxon>Tylenchoidea</taxon>
        <taxon>Meloidogynidae</taxon>
        <taxon>Meloidogyninae</taxon>
        <taxon>Meloidogyne</taxon>
    </lineage>
</organism>
<evidence type="ECO:0000256" key="1">
    <source>
        <dbReference type="SAM" id="Phobius"/>
    </source>
</evidence>
<dbReference type="Proteomes" id="UP000580250">
    <property type="component" value="Unassembled WGS sequence"/>
</dbReference>
<keyword evidence="1" id="KW-0812">Transmembrane</keyword>
<dbReference type="EMBL" id="CAJEWN010000581">
    <property type="protein sequence ID" value="CAD2186284.1"/>
    <property type="molecule type" value="Genomic_DNA"/>
</dbReference>
<gene>
    <name evidence="2" type="ORF">MENT_LOCUS38766</name>
</gene>
<evidence type="ECO:0000313" key="2">
    <source>
        <dbReference type="EMBL" id="CAD2186284.1"/>
    </source>
</evidence>
<name>A0A6V7WH25_MELEN</name>
<keyword evidence="1" id="KW-0472">Membrane</keyword>
<keyword evidence="1" id="KW-1133">Transmembrane helix</keyword>
<accession>A0A6V7WH25</accession>